<evidence type="ECO:0000256" key="1">
    <source>
        <dbReference type="ARBA" id="ARBA00001974"/>
    </source>
</evidence>
<evidence type="ECO:0000313" key="17">
    <source>
        <dbReference type="EMBL" id="MEU0711889.1"/>
    </source>
</evidence>
<dbReference type="InterPro" id="IPR015939">
    <property type="entry name" value="Fum_Rdtase/Succ_DH_flav-like_C"/>
</dbReference>
<dbReference type="EC" id="1.4.3.16" evidence="4 12"/>
<dbReference type="SUPFAM" id="SSF51905">
    <property type="entry name" value="FAD/NAD(P)-binding domain"/>
    <property type="match status" value="1"/>
</dbReference>
<comment type="cofactor">
    <cofactor evidence="1 13">
        <name>FAD</name>
        <dbReference type="ChEBI" id="CHEBI:57692"/>
    </cofactor>
</comment>
<comment type="caution">
    <text evidence="17">The sequence shown here is derived from an EMBL/GenBank/DDBJ whole genome shotgun (WGS) entry which is preliminary data.</text>
</comment>
<comment type="function">
    <text evidence="10">Catalyzes the oxidation of L-aspartate to iminoaspartate, the first step in the de novo biosynthesis of NAD(+).</text>
</comment>
<dbReference type="PRINTS" id="PR00411">
    <property type="entry name" value="PNDRDTASEI"/>
</dbReference>
<protein>
    <recommendedName>
        <fullName evidence="5 12">L-aspartate oxidase</fullName>
        <ecNumber evidence="4 12">1.4.3.16</ecNumber>
    </recommendedName>
</protein>
<dbReference type="InterPro" id="IPR037099">
    <property type="entry name" value="Fum_R/Succ_DH_flav-like_C_sf"/>
</dbReference>
<dbReference type="InterPro" id="IPR036188">
    <property type="entry name" value="FAD/NAD-bd_sf"/>
</dbReference>
<dbReference type="PIRSF" id="PIRSF000171">
    <property type="entry name" value="SDHA_APRA_LASPO"/>
    <property type="match status" value="1"/>
</dbReference>
<feature type="domain" description="FAD-dependent oxidoreductase 2 FAD-binding" evidence="15">
    <location>
        <begin position="18"/>
        <end position="397"/>
    </location>
</feature>
<dbReference type="PANTHER" id="PTHR42716:SF2">
    <property type="entry name" value="L-ASPARTATE OXIDASE, CHLOROPLASTIC"/>
    <property type="match status" value="1"/>
</dbReference>
<proteinExistence type="inferred from homology"/>
<keyword evidence="6 13" id="KW-0285">Flavoprotein</keyword>
<sequence length="561" mass="58751">MTGIRLQAPAPGWSIDADVVVVGSGVAGLTAALRCTAAGLRTVVVTKARLDDGSTRWAQGGIAAALGEGDTPEQHLDDTLVAGAGLCDEEAVRLLVTEGPDAVRRLIETGARFDTDASGTIELTREGGHHRRRIAHAGGDATGAEISRALVDAVRDRAVRTIENALVLDLLTDSEGRTAGVTLHVMGEGQHDGVGAVHAPAVVLATGGMGQVFSATTNPAVSTGDGVALALRAGAEVSDLEFVQFHPTVLFLGPDAEGQQPLVSEAVRGEGAHLVDADGVRFMVGQHELAELAPRDIVAKGIMRRMREQGARHMYLDARHFGAAMWESRFPTILAACRAHGIDPVTQPVPVAPAAHYASGGVRTDLHGRTTVPGLYACGEVACTGVHGANRLASNSLLEGLVFAERIADDIAASPSRAGAPVAHPAPRPLPLLDPAARARVQHVMTAGAGVLRSAASLAEAADALDAVHAEALNDAGKAAEPGVESWETTNLLCVARVLVAAARRREETRGCHWREDRPDRDDTAWRRHLVVRLGPDRALDVRPTDTQDFPPTDADAPREP</sequence>
<dbReference type="InterPro" id="IPR003953">
    <property type="entry name" value="FAD-dep_OxRdtase_2_FAD-bd"/>
</dbReference>
<dbReference type="SUPFAM" id="SSF46977">
    <property type="entry name" value="Succinate dehydrogenase/fumarate reductase flavoprotein C-terminal domain"/>
    <property type="match status" value="1"/>
</dbReference>
<evidence type="ECO:0000256" key="10">
    <source>
        <dbReference type="ARBA" id="ARBA00029426"/>
    </source>
</evidence>
<evidence type="ECO:0000256" key="8">
    <source>
        <dbReference type="ARBA" id="ARBA00022827"/>
    </source>
</evidence>
<comment type="subcellular location">
    <subcellularLocation>
        <location evidence="13">Cytoplasm</location>
    </subcellularLocation>
</comment>
<keyword evidence="18" id="KW-1185">Reference proteome</keyword>
<dbReference type="NCBIfam" id="NF005867">
    <property type="entry name" value="PRK07804.1"/>
    <property type="match status" value="1"/>
</dbReference>
<organism evidence="17 18">
    <name type="scientific">Streptomyces lavendulocolor</name>
    <dbReference type="NCBI Taxonomy" id="67316"/>
    <lineage>
        <taxon>Bacteria</taxon>
        <taxon>Bacillati</taxon>
        <taxon>Actinomycetota</taxon>
        <taxon>Actinomycetes</taxon>
        <taxon>Kitasatosporales</taxon>
        <taxon>Streptomycetaceae</taxon>
        <taxon>Streptomyces</taxon>
    </lineage>
</organism>
<dbReference type="Gene3D" id="1.20.58.100">
    <property type="entry name" value="Fumarate reductase/succinate dehydrogenase flavoprotein-like, C-terminal domain"/>
    <property type="match status" value="1"/>
</dbReference>
<dbReference type="NCBIfam" id="TIGR00551">
    <property type="entry name" value="nadB"/>
    <property type="match status" value="1"/>
</dbReference>
<evidence type="ECO:0000313" key="18">
    <source>
        <dbReference type="Proteomes" id="UP001550378"/>
    </source>
</evidence>
<evidence type="ECO:0000256" key="5">
    <source>
        <dbReference type="ARBA" id="ARBA00021901"/>
    </source>
</evidence>
<evidence type="ECO:0000256" key="4">
    <source>
        <dbReference type="ARBA" id="ARBA00012173"/>
    </source>
</evidence>
<evidence type="ECO:0000256" key="7">
    <source>
        <dbReference type="ARBA" id="ARBA00022642"/>
    </source>
</evidence>
<dbReference type="NCBIfam" id="NF005701">
    <property type="entry name" value="PRK07512.1"/>
    <property type="match status" value="1"/>
</dbReference>
<feature type="compositionally biased region" description="Basic and acidic residues" evidence="14">
    <location>
        <begin position="537"/>
        <end position="546"/>
    </location>
</feature>
<evidence type="ECO:0000256" key="14">
    <source>
        <dbReference type="SAM" id="MobiDB-lite"/>
    </source>
</evidence>
<keyword evidence="9 13" id="KW-0560">Oxidoreductase</keyword>
<evidence type="ECO:0000256" key="9">
    <source>
        <dbReference type="ARBA" id="ARBA00023002"/>
    </source>
</evidence>
<evidence type="ECO:0000259" key="16">
    <source>
        <dbReference type="Pfam" id="PF02910"/>
    </source>
</evidence>
<comment type="similarity">
    <text evidence="3 13">Belongs to the FAD-dependent oxidoreductase 2 family. NadB subfamily.</text>
</comment>
<dbReference type="Proteomes" id="UP001550378">
    <property type="component" value="Unassembled WGS sequence"/>
</dbReference>
<feature type="domain" description="Fumarate reductase/succinate dehydrogenase flavoprotein-like C-terminal" evidence="16">
    <location>
        <begin position="438"/>
        <end position="553"/>
    </location>
</feature>
<dbReference type="InterPro" id="IPR005288">
    <property type="entry name" value="NadB"/>
</dbReference>
<evidence type="ECO:0000256" key="3">
    <source>
        <dbReference type="ARBA" id="ARBA00008562"/>
    </source>
</evidence>
<dbReference type="RefSeq" id="WP_359657380.1">
    <property type="nucleotide sequence ID" value="NZ_JBEXZP010000186.1"/>
</dbReference>
<dbReference type="Pfam" id="PF00890">
    <property type="entry name" value="FAD_binding_2"/>
    <property type="match status" value="1"/>
</dbReference>
<evidence type="ECO:0000256" key="11">
    <source>
        <dbReference type="ARBA" id="ARBA00048305"/>
    </source>
</evidence>
<dbReference type="GO" id="GO:0008734">
    <property type="term" value="F:L-aspartate oxidase activity"/>
    <property type="evidence" value="ECO:0007669"/>
    <property type="project" value="UniProtKB-EC"/>
</dbReference>
<evidence type="ECO:0000256" key="6">
    <source>
        <dbReference type="ARBA" id="ARBA00022630"/>
    </source>
</evidence>
<accession>A0ABV2WEV6</accession>
<comment type="pathway">
    <text evidence="2 13">Cofactor biosynthesis; NAD(+) biosynthesis; iminoaspartate from L-aspartate (oxidase route): step 1/1.</text>
</comment>
<dbReference type="Pfam" id="PF02910">
    <property type="entry name" value="Succ_DH_flav_C"/>
    <property type="match status" value="1"/>
</dbReference>
<dbReference type="SUPFAM" id="SSF56425">
    <property type="entry name" value="Succinate dehydrogenase/fumarate reductase flavoprotein, catalytic domain"/>
    <property type="match status" value="1"/>
</dbReference>
<feature type="region of interest" description="Disordered" evidence="14">
    <location>
        <begin position="537"/>
        <end position="561"/>
    </location>
</feature>
<gene>
    <name evidence="17" type="ORF">ABZ508_31455</name>
</gene>
<evidence type="ECO:0000259" key="15">
    <source>
        <dbReference type="Pfam" id="PF00890"/>
    </source>
</evidence>
<evidence type="ECO:0000256" key="12">
    <source>
        <dbReference type="NCBIfam" id="TIGR00551"/>
    </source>
</evidence>
<dbReference type="PRINTS" id="PR00368">
    <property type="entry name" value="FADPNR"/>
</dbReference>
<dbReference type="EMBL" id="JBEXZR010000043">
    <property type="protein sequence ID" value="MEU0711889.1"/>
    <property type="molecule type" value="Genomic_DNA"/>
</dbReference>
<dbReference type="Gene3D" id="3.50.50.60">
    <property type="entry name" value="FAD/NAD(P)-binding domain"/>
    <property type="match status" value="1"/>
</dbReference>
<dbReference type="PANTHER" id="PTHR42716">
    <property type="entry name" value="L-ASPARTATE OXIDASE"/>
    <property type="match status" value="1"/>
</dbReference>
<name>A0ABV2WEV6_9ACTN</name>
<comment type="catalytic activity">
    <reaction evidence="11">
        <text>L-aspartate + O2 = iminosuccinate + H2O2</text>
        <dbReference type="Rhea" id="RHEA:25876"/>
        <dbReference type="ChEBI" id="CHEBI:15379"/>
        <dbReference type="ChEBI" id="CHEBI:16240"/>
        <dbReference type="ChEBI" id="CHEBI:29991"/>
        <dbReference type="ChEBI" id="CHEBI:77875"/>
        <dbReference type="EC" id="1.4.3.16"/>
    </reaction>
    <physiologicalReaction direction="left-to-right" evidence="11">
        <dbReference type="Rhea" id="RHEA:25877"/>
    </physiologicalReaction>
</comment>
<dbReference type="InterPro" id="IPR027477">
    <property type="entry name" value="Succ_DH/fumarate_Rdtase_cat_sf"/>
</dbReference>
<evidence type="ECO:0000256" key="13">
    <source>
        <dbReference type="RuleBase" id="RU362049"/>
    </source>
</evidence>
<evidence type="ECO:0000256" key="2">
    <source>
        <dbReference type="ARBA" id="ARBA00004950"/>
    </source>
</evidence>
<keyword evidence="8 13" id="KW-0274">FAD</keyword>
<dbReference type="Gene3D" id="3.90.700.10">
    <property type="entry name" value="Succinate dehydrogenase/fumarate reductase flavoprotein, catalytic domain"/>
    <property type="match status" value="1"/>
</dbReference>
<reference evidence="17 18" key="1">
    <citation type="submission" date="2024-06" db="EMBL/GenBank/DDBJ databases">
        <title>The Natural Products Discovery Center: Release of the First 8490 Sequenced Strains for Exploring Actinobacteria Biosynthetic Diversity.</title>
        <authorList>
            <person name="Kalkreuter E."/>
            <person name="Kautsar S.A."/>
            <person name="Yang D."/>
            <person name="Bader C.D."/>
            <person name="Teijaro C.N."/>
            <person name="Fluegel L."/>
            <person name="Davis C.M."/>
            <person name="Simpson J.R."/>
            <person name="Lauterbach L."/>
            <person name="Steele A.D."/>
            <person name="Gui C."/>
            <person name="Meng S."/>
            <person name="Li G."/>
            <person name="Viehrig K."/>
            <person name="Ye F."/>
            <person name="Su P."/>
            <person name="Kiefer A.F."/>
            <person name="Nichols A."/>
            <person name="Cepeda A.J."/>
            <person name="Yan W."/>
            <person name="Fan B."/>
            <person name="Jiang Y."/>
            <person name="Adhikari A."/>
            <person name="Zheng C.-J."/>
            <person name="Schuster L."/>
            <person name="Cowan T.M."/>
            <person name="Smanski M.J."/>
            <person name="Chevrette M.G."/>
            <person name="De Carvalho L.P.S."/>
            <person name="Shen B."/>
        </authorList>
    </citation>
    <scope>NUCLEOTIDE SEQUENCE [LARGE SCALE GENOMIC DNA]</scope>
    <source>
        <strain evidence="17 18">NPDC006337</strain>
    </source>
</reference>
<keyword evidence="7 13" id="KW-0662">Pyridine nucleotide biosynthesis</keyword>